<protein>
    <recommendedName>
        <fullName evidence="3">DUF7918 domain-containing protein</fullName>
    </recommendedName>
</protein>
<feature type="coiled-coil region" evidence="1">
    <location>
        <begin position="274"/>
        <end position="301"/>
    </location>
</feature>
<organism evidence="4 5">
    <name type="scientific">Kwoniella heveanensis BCC8398</name>
    <dbReference type="NCBI Taxonomy" id="1296120"/>
    <lineage>
        <taxon>Eukaryota</taxon>
        <taxon>Fungi</taxon>
        <taxon>Dikarya</taxon>
        <taxon>Basidiomycota</taxon>
        <taxon>Agaricomycotina</taxon>
        <taxon>Tremellomycetes</taxon>
        <taxon>Tremellales</taxon>
        <taxon>Cryptococcaceae</taxon>
        <taxon>Kwoniella</taxon>
    </lineage>
</organism>
<keyword evidence="1" id="KW-0175">Coiled coil</keyword>
<evidence type="ECO:0000256" key="2">
    <source>
        <dbReference type="SAM" id="MobiDB-lite"/>
    </source>
</evidence>
<dbReference type="OrthoDB" id="2564000at2759"/>
<dbReference type="EMBL" id="KV700146">
    <property type="protein sequence ID" value="OCF30581.1"/>
    <property type="molecule type" value="Genomic_DNA"/>
</dbReference>
<dbReference type="AlphaFoldDB" id="A0A1B9GI13"/>
<evidence type="ECO:0000313" key="4">
    <source>
        <dbReference type="EMBL" id="OCF30581.1"/>
    </source>
</evidence>
<evidence type="ECO:0000256" key="1">
    <source>
        <dbReference type="SAM" id="Coils"/>
    </source>
</evidence>
<feature type="compositionally biased region" description="Low complexity" evidence="2">
    <location>
        <begin position="162"/>
        <end position="173"/>
    </location>
</feature>
<feature type="domain" description="DUF7918" evidence="3">
    <location>
        <begin position="9"/>
        <end position="218"/>
    </location>
</feature>
<name>A0A1B9GI13_9TREE</name>
<feature type="region of interest" description="Disordered" evidence="2">
    <location>
        <begin position="304"/>
        <end position="335"/>
    </location>
</feature>
<dbReference type="InterPro" id="IPR057678">
    <property type="entry name" value="DUF7918"/>
</dbReference>
<proteinExistence type="predicted"/>
<sequence>MIAKEANSISVYLSVDGEKLEEHRVRKTGDEESRRLECFVIPKPHTEYAINVRLGRQKPWSMDFIAEPSVGGQAVHSLHVKRKWHRNHSMETFFKQDEDGKLMECRFEFGRTVNPQREVDEGSDELDNDTSTIVVAISRAEINKVKPMKKTISQRVRDRQDQTSNSTQGSNSTEGADQKMAFDEEATYEAGDSSENPFLKFVFKLRTHQHLYDRGLIEKKPSQQHPSQVARSVRIKADPDMKFGNTPTTSAQAYQPYSRGSAKREHDVEDIRSESEAIKRCKMQEQRIQQLEDLVRALTEERRGFGATAGLRGNSRRDAISVGPSEPGPSHYGWH</sequence>
<accession>A0A1B9GI13</accession>
<evidence type="ECO:0000313" key="5">
    <source>
        <dbReference type="Proteomes" id="UP000092666"/>
    </source>
</evidence>
<dbReference type="Pfam" id="PF25534">
    <property type="entry name" value="DUF7918"/>
    <property type="match status" value="1"/>
</dbReference>
<keyword evidence="5" id="KW-1185">Reference proteome</keyword>
<evidence type="ECO:0000259" key="3">
    <source>
        <dbReference type="Pfam" id="PF25534"/>
    </source>
</evidence>
<dbReference type="Proteomes" id="UP000092666">
    <property type="component" value="Unassembled WGS sequence"/>
</dbReference>
<reference evidence="4 5" key="1">
    <citation type="submission" date="2013-07" db="EMBL/GenBank/DDBJ databases">
        <title>The Genome Sequence of Cryptococcus heveanensis BCC8398.</title>
        <authorList>
            <consortium name="The Broad Institute Genome Sequencing Platform"/>
            <person name="Cuomo C."/>
            <person name="Litvintseva A."/>
            <person name="Chen Y."/>
            <person name="Heitman J."/>
            <person name="Sun S."/>
            <person name="Springer D."/>
            <person name="Dromer F."/>
            <person name="Young S.K."/>
            <person name="Zeng Q."/>
            <person name="Gargeya S."/>
            <person name="Fitzgerald M."/>
            <person name="Abouelleil A."/>
            <person name="Alvarado L."/>
            <person name="Berlin A.M."/>
            <person name="Chapman S.B."/>
            <person name="Dewar J."/>
            <person name="Goldberg J."/>
            <person name="Griggs A."/>
            <person name="Gujja S."/>
            <person name="Hansen M."/>
            <person name="Howarth C."/>
            <person name="Imamovic A."/>
            <person name="Larimer J."/>
            <person name="McCowan C."/>
            <person name="Murphy C."/>
            <person name="Pearson M."/>
            <person name="Priest M."/>
            <person name="Roberts A."/>
            <person name="Saif S."/>
            <person name="Shea T."/>
            <person name="Sykes S."/>
            <person name="Wortman J."/>
            <person name="Nusbaum C."/>
            <person name="Birren B."/>
        </authorList>
    </citation>
    <scope>NUCLEOTIDE SEQUENCE [LARGE SCALE GENOMIC DNA]</scope>
    <source>
        <strain evidence="4 5">BCC8398</strain>
    </source>
</reference>
<gene>
    <name evidence="4" type="ORF">I316_07783</name>
</gene>
<reference evidence="5" key="2">
    <citation type="submission" date="2013-12" db="EMBL/GenBank/DDBJ databases">
        <title>Evolution of pathogenesis and genome organization in the Tremellales.</title>
        <authorList>
            <person name="Cuomo C."/>
            <person name="Litvintseva A."/>
            <person name="Heitman J."/>
            <person name="Chen Y."/>
            <person name="Sun S."/>
            <person name="Springer D."/>
            <person name="Dromer F."/>
            <person name="Young S."/>
            <person name="Zeng Q."/>
            <person name="Chapman S."/>
            <person name="Gujja S."/>
            <person name="Saif S."/>
            <person name="Birren B."/>
        </authorList>
    </citation>
    <scope>NUCLEOTIDE SEQUENCE [LARGE SCALE GENOMIC DNA]</scope>
    <source>
        <strain evidence="5">BCC8398</strain>
    </source>
</reference>
<feature type="region of interest" description="Disordered" evidence="2">
    <location>
        <begin position="146"/>
        <end position="178"/>
    </location>
</feature>
<feature type="region of interest" description="Disordered" evidence="2">
    <location>
        <begin position="244"/>
        <end position="269"/>
    </location>
</feature>
<feature type="compositionally biased region" description="Polar residues" evidence="2">
    <location>
        <begin position="245"/>
        <end position="255"/>
    </location>
</feature>